<dbReference type="InterPro" id="IPR002659">
    <property type="entry name" value="Glyco_trans_31"/>
</dbReference>
<dbReference type="AlphaFoldDB" id="A0A7J7EX75"/>
<comment type="subcellular location">
    <subcellularLocation>
        <location evidence="2">Golgi apparatus membrane</location>
        <topology evidence="2">Single-pass type II membrane protein</topology>
    </subcellularLocation>
</comment>
<keyword evidence="9" id="KW-0735">Signal-anchor</keyword>
<evidence type="ECO:0000256" key="7">
    <source>
        <dbReference type="ARBA" id="ARBA00022679"/>
    </source>
</evidence>
<gene>
    <name evidence="25" type="ORF">HPG69_007596</name>
</gene>
<evidence type="ECO:0000313" key="26">
    <source>
        <dbReference type="Proteomes" id="UP000551758"/>
    </source>
</evidence>
<evidence type="ECO:0000256" key="6">
    <source>
        <dbReference type="ARBA" id="ARBA00022676"/>
    </source>
</evidence>
<sequence length="581" mass="63460">MGPRGQQTAEDSTSGARDHIRKRRLGRRRLDSPGKQLGCQAERKCYVLAPRAPSEKRTGSHETSGRPAAAPRAPEPRARAPSGRAMRLLRRAWRHRAALGLGGLALCGAALLYLARCAAEGPRPPPPGRSAPPAGPARAAAFLAVLVASAPRAAERRSVVRGTWLAAARRGAPGDVWARFAVGTGGLGAEERRALEREQARHGDLLLLPALRDAYENLTAKVLAMLTWLDEHVAFEFVLKADDDSFARLDALLAELRARDPARRRRLYWGFFSGRGRVKPGGRWREAAWQLCDYYLPYALGGGYVLSADLVHYLRLSREYLRAWHSEDVSLGAWLAPVDVQREHDPRFDTEYKSRGCSNQYLVTHKQSLEDMQEKHQTLTREGRLAVRGRRASPERRPCPRDSARTAAPLRASALEGRPGQTPWEVAAAARVTRGVCGAAAEVASHRPSTGKADRFWLVIWDESSPQRDLVYPVMGGAFGQMPSGSGQLLGPGSCLHPRVCTSAAIHVGSFKSIFFWAWETLEACHTITSWPGRNVLSLDFSQHLPGLGTCPALGVTAGRASSSVQRFAAPPPVHLLSCAT</sequence>
<comment type="pathway">
    <text evidence="4">Glycan metabolism; heparan sulfate biosynthesis.</text>
</comment>
<feature type="region of interest" description="Disordered" evidence="23">
    <location>
        <begin position="376"/>
        <end position="418"/>
    </location>
</feature>
<comment type="function">
    <text evidence="16">Beta-1,3-galactosyltransferase that transfers galactose from UDP-galactose to substrates with a terminal beta-linked galactose residue. Has a preference for galactose-beta-1,4-xylose that is found in the linker region of glycosaminoglycans, such as heparan sulfate and chondroitin sulfate. Has no activity towards substrates with terminal glucosamine or galactosamine residues.</text>
</comment>
<dbReference type="Gene3D" id="3.90.550.50">
    <property type="match status" value="1"/>
</dbReference>
<keyword evidence="10 24" id="KW-1133">Transmembrane helix</keyword>
<evidence type="ECO:0000256" key="23">
    <source>
        <dbReference type="SAM" id="MobiDB-lite"/>
    </source>
</evidence>
<dbReference type="EMBL" id="JACDTQ010002101">
    <property type="protein sequence ID" value="KAF5920291.1"/>
    <property type="molecule type" value="Genomic_DNA"/>
</dbReference>
<dbReference type="FunFam" id="3.90.550.50:FF:000018">
    <property type="entry name" value="Hexosyltransferase"/>
    <property type="match status" value="1"/>
</dbReference>
<evidence type="ECO:0000256" key="4">
    <source>
        <dbReference type="ARBA" id="ARBA00005093"/>
    </source>
</evidence>
<dbReference type="PANTHER" id="PTHR11214">
    <property type="entry name" value="BETA-1,3-N-ACETYLGLUCOSAMINYLTRANSFERASE"/>
    <property type="match status" value="1"/>
</dbReference>
<keyword evidence="8 24" id="KW-0812">Transmembrane</keyword>
<evidence type="ECO:0000256" key="8">
    <source>
        <dbReference type="ARBA" id="ARBA00022692"/>
    </source>
</evidence>
<dbReference type="PANTHER" id="PTHR11214:SF3">
    <property type="entry name" value="BETA-1,3-GALACTOSYLTRANSFERASE 6"/>
    <property type="match status" value="1"/>
</dbReference>
<evidence type="ECO:0000256" key="20">
    <source>
        <dbReference type="ARBA" id="ARBA00079768"/>
    </source>
</evidence>
<evidence type="ECO:0000256" key="18">
    <source>
        <dbReference type="ARBA" id="ARBA00070208"/>
    </source>
</evidence>
<evidence type="ECO:0000256" key="17">
    <source>
        <dbReference type="ARBA" id="ARBA00066517"/>
    </source>
</evidence>
<keyword evidence="14" id="KW-0464">Manganese</keyword>
<evidence type="ECO:0000256" key="15">
    <source>
        <dbReference type="ARBA" id="ARBA00050105"/>
    </source>
</evidence>
<evidence type="ECO:0000256" key="14">
    <source>
        <dbReference type="ARBA" id="ARBA00023211"/>
    </source>
</evidence>
<comment type="pathway">
    <text evidence="3">Glycan metabolism; chondroitin sulfate biosynthesis.</text>
</comment>
<keyword evidence="13" id="KW-0325">Glycoprotein</keyword>
<evidence type="ECO:0000256" key="2">
    <source>
        <dbReference type="ARBA" id="ARBA00004323"/>
    </source>
</evidence>
<dbReference type="GO" id="GO:0000139">
    <property type="term" value="C:Golgi membrane"/>
    <property type="evidence" value="ECO:0007669"/>
    <property type="project" value="UniProtKB-SubCell"/>
</dbReference>
<keyword evidence="11" id="KW-0333">Golgi apparatus</keyword>
<protein>
    <recommendedName>
        <fullName evidence="18">Beta-1,3-galactosyltransferase 6</fullName>
        <ecNumber evidence="17">2.4.1.134</ecNumber>
    </recommendedName>
    <alternativeName>
        <fullName evidence="21">GAG GalTII</fullName>
    </alternativeName>
    <alternativeName>
        <fullName evidence="19">Galactosyltransferase II</fullName>
    </alternativeName>
    <alternativeName>
        <fullName evidence="20">Galactosylxylosylprotein 3-beta-galactosyltransferase</fullName>
    </alternativeName>
    <alternativeName>
        <fullName evidence="22">UDP-Gal:betaGal beta 1,3-galactosyltransferase polypeptide 6</fullName>
    </alternativeName>
</protein>
<feature type="transmembrane region" description="Helical" evidence="24">
    <location>
        <begin position="97"/>
        <end position="115"/>
    </location>
</feature>
<evidence type="ECO:0000256" key="12">
    <source>
        <dbReference type="ARBA" id="ARBA00023136"/>
    </source>
</evidence>
<keyword evidence="7" id="KW-0808">Transferase</keyword>
<evidence type="ECO:0000256" key="10">
    <source>
        <dbReference type="ARBA" id="ARBA00022989"/>
    </source>
</evidence>
<dbReference type="GO" id="GO:0006493">
    <property type="term" value="P:protein O-linked glycosylation"/>
    <property type="evidence" value="ECO:0007669"/>
    <property type="project" value="TreeGrafter"/>
</dbReference>
<feature type="compositionally biased region" description="Basic and acidic residues" evidence="23">
    <location>
        <begin position="392"/>
        <end position="404"/>
    </location>
</feature>
<evidence type="ECO:0000256" key="13">
    <source>
        <dbReference type="ARBA" id="ARBA00023180"/>
    </source>
</evidence>
<dbReference type="Proteomes" id="UP000551758">
    <property type="component" value="Unassembled WGS sequence"/>
</dbReference>
<reference evidence="25 26" key="1">
    <citation type="journal article" date="2020" name="Mol. Biol. Evol.">
        <title>Interspecific Gene Flow and the Evolution of Specialization in Black and White Rhinoceros.</title>
        <authorList>
            <person name="Moodley Y."/>
            <person name="Westbury M.V."/>
            <person name="Russo I.M."/>
            <person name="Gopalakrishnan S."/>
            <person name="Rakotoarivelo A."/>
            <person name="Olsen R.A."/>
            <person name="Prost S."/>
            <person name="Tunstall T."/>
            <person name="Ryder O.A."/>
            <person name="Dalen L."/>
            <person name="Bruford M.W."/>
        </authorList>
    </citation>
    <scope>NUCLEOTIDE SEQUENCE [LARGE SCALE GENOMIC DNA]</scope>
    <source>
        <strain evidence="25">SBR-YM</strain>
        <tissue evidence="25">Skin</tissue>
    </source>
</reference>
<evidence type="ECO:0000256" key="1">
    <source>
        <dbReference type="ARBA" id="ARBA00001936"/>
    </source>
</evidence>
<feature type="compositionally biased region" description="Basic and acidic residues" evidence="23">
    <location>
        <begin position="53"/>
        <end position="64"/>
    </location>
</feature>
<dbReference type="GO" id="GO:0047220">
    <property type="term" value="F:galactosylxylosylprotein 3-beta-galactosyltransferase activity"/>
    <property type="evidence" value="ECO:0007669"/>
    <property type="project" value="UniProtKB-EC"/>
</dbReference>
<evidence type="ECO:0000256" key="21">
    <source>
        <dbReference type="ARBA" id="ARBA00082186"/>
    </source>
</evidence>
<comment type="catalytic activity">
    <reaction evidence="15">
        <text>3-O-(beta-D-galactosyl-(1-&gt;4)-beta-D-xylosyl)-L-seryl-[protein] + UDP-alpha-D-galactose = 3-O-(beta-D-galactosyl-(1-&gt;3)-beta-D-galactosyl-(1-&gt;4)-beta-D-xylosyl)-L-seryl-[protein] + UDP + H(+)</text>
        <dbReference type="Rhea" id="RHEA:11780"/>
        <dbReference type="Rhea" id="RHEA-COMP:12570"/>
        <dbReference type="Rhea" id="RHEA-COMP:12571"/>
        <dbReference type="ChEBI" id="CHEBI:15378"/>
        <dbReference type="ChEBI" id="CHEBI:58223"/>
        <dbReference type="ChEBI" id="CHEBI:66914"/>
        <dbReference type="ChEBI" id="CHEBI:132088"/>
        <dbReference type="ChEBI" id="CHEBI:132090"/>
        <dbReference type="EC" id="2.4.1.134"/>
    </reaction>
    <physiologicalReaction direction="left-to-right" evidence="15">
        <dbReference type="Rhea" id="RHEA:11781"/>
    </physiologicalReaction>
</comment>
<evidence type="ECO:0000256" key="22">
    <source>
        <dbReference type="ARBA" id="ARBA00082631"/>
    </source>
</evidence>
<evidence type="ECO:0000256" key="19">
    <source>
        <dbReference type="ARBA" id="ARBA00078002"/>
    </source>
</evidence>
<dbReference type="Pfam" id="PF01762">
    <property type="entry name" value="Galactosyl_T"/>
    <property type="match status" value="1"/>
</dbReference>
<evidence type="ECO:0000313" key="25">
    <source>
        <dbReference type="EMBL" id="KAF5920291.1"/>
    </source>
</evidence>
<feature type="compositionally biased region" description="Basic and acidic residues" evidence="23">
    <location>
        <begin position="376"/>
        <end position="385"/>
    </location>
</feature>
<evidence type="ECO:0000256" key="9">
    <source>
        <dbReference type="ARBA" id="ARBA00022968"/>
    </source>
</evidence>
<feature type="compositionally biased region" description="Polar residues" evidence="23">
    <location>
        <begin position="1"/>
        <end position="15"/>
    </location>
</feature>
<evidence type="ECO:0000256" key="5">
    <source>
        <dbReference type="ARBA" id="ARBA00008661"/>
    </source>
</evidence>
<keyword evidence="12 24" id="KW-0472">Membrane</keyword>
<keyword evidence="6" id="KW-0328">Glycosyltransferase</keyword>
<evidence type="ECO:0000256" key="16">
    <source>
        <dbReference type="ARBA" id="ARBA00059399"/>
    </source>
</evidence>
<evidence type="ECO:0000256" key="24">
    <source>
        <dbReference type="SAM" id="Phobius"/>
    </source>
</evidence>
<evidence type="ECO:0000256" key="3">
    <source>
        <dbReference type="ARBA" id="ARBA00004840"/>
    </source>
</evidence>
<comment type="cofactor">
    <cofactor evidence="1">
        <name>Mn(2+)</name>
        <dbReference type="ChEBI" id="CHEBI:29035"/>
    </cofactor>
</comment>
<comment type="caution">
    <text evidence="25">The sequence shown here is derived from an EMBL/GenBank/DDBJ whole genome shotgun (WGS) entry which is preliminary data.</text>
</comment>
<feature type="region of interest" description="Disordered" evidence="23">
    <location>
        <begin position="1"/>
        <end position="36"/>
    </location>
</feature>
<name>A0A7J7EX75_DICBM</name>
<proteinExistence type="inferred from homology"/>
<evidence type="ECO:0000256" key="11">
    <source>
        <dbReference type="ARBA" id="ARBA00023034"/>
    </source>
</evidence>
<dbReference type="GO" id="GO:0006024">
    <property type="term" value="P:glycosaminoglycan biosynthetic process"/>
    <property type="evidence" value="ECO:0007669"/>
    <property type="project" value="UniProtKB-ARBA"/>
</dbReference>
<keyword evidence="26" id="KW-1185">Reference proteome</keyword>
<comment type="similarity">
    <text evidence="5">Belongs to the glycosyltransferase 31 family.</text>
</comment>
<feature type="non-terminal residue" evidence="25">
    <location>
        <position position="1"/>
    </location>
</feature>
<organism evidence="25 26">
    <name type="scientific">Diceros bicornis minor</name>
    <name type="common">South-central black rhinoceros</name>
    <dbReference type="NCBI Taxonomy" id="77932"/>
    <lineage>
        <taxon>Eukaryota</taxon>
        <taxon>Metazoa</taxon>
        <taxon>Chordata</taxon>
        <taxon>Craniata</taxon>
        <taxon>Vertebrata</taxon>
        <taxon>Euteleostomi</taxon>
        <taxon>Mammalia</taxon>
        <taxon>Eutheria</taxon>
        <taxon>Laurasiatheria</taxon>
        <taxon>Perissodactyla</taxon>
        <taxon>Rhinocerotidae</taxon>
        <taxon>Diceros</taxon>
    </lineage>
</organism>
<accession>A0A7J7EX75</accession>
<dbReference type="GO" id="GO:0005797">
    <property type="term" value="C:Golgi medial cisterna"/>
    <property type="evidence" value="ECO:0007669"/>
    <property type="project" value="UniProtKB-ARBA"/>
</dbReference>
<feature type="region of interest" description="Disordered" evidence="23">
    <location>
        <begin position="48"/>
        <end position="83"/>
    </location>
</feature>
<dbReference type="EC" id="2.4.1.134" evidence="17"/>